<feature type="region of interest" description="Disordered" evidence="1">
    <location>
        <begin position="138"/>
        <end position="175"/>
    </location>
</feature>
<accession>A0ABD2L1L7</accession>
<evidence type="ECO:0000313" key="4">
    <source>
        <dbReference type="Proteomes" id="UP001620626"/>
    </source>
</evidence>
<name>A0ABD2L1L7_9BILA</name>
<feature type="compositionally biased region" description="Polar residues" evidence="1">
    <location>
        <begin position="166"/>
        <end position="175"/>
    </location>
</feature>
<sequence length="572" mass="66293">MPKRRRNSFIPSPLGGEDIGQTERSSGPSVADHQQQTNEKCAKMEIELRDTKKKQREMIDELKALKEKVAKMEEQKEGEQEKYVSIVKFKKWRKRIGELGERQKQKEEKVAQTMAVQIAQLADERKKYKKKCDELENQLKQQQKQHQQEKEKGNNEGNGIGKTEKSCGTSSADHQQQQKEFVQMFNAKKEMELINSEQRRLILKLQIENRAFGEELKHQKMVSFALELENKKMMMEKKQKQKEEMAKAKYVTAGQIEHLQNDRKKISGPQQQNEKGKYSKRYNYFDYRIPTCGLEKQQKQLQKRREEMQIIVKTINGRTLILWVKASDTVEQVKAKIHDVEGIRPSQQKLTFSGIRLDDDETLAYCNVQNWSILELILRPFEVRNFADRTSRIQIAAVANRGKNVANREIAVALHPCLTNSLNCFACHFTYTNSFSSPGADEDEWCANDTLVVMDPDNAIRPCAPWEKFCSVCLNKYSKTSKNEFLTTIVTMLKSFTSITRQCAETCSNGCEASGYGQDHVSCTECCDHDKCNNNHTLDYYYAVMAQQFTSWTKPVKNEANYNKKKNLKFPY</sequence>
<protein>
    <recommendedName>
        <fullName evidence="2">Ubiquitin-like domain-containing protein</fullName>
    </recommendedName>
</protein>
<reference evidence="3 4" key="1">
    <citation type="submission" date="2024-10" db="EMBL/GenBank/DDBJ databases">
        <authorList>
            <person name="Kim D."/>
        </authorList>
    </citation>
    <scope>NUCLEOTIDE SEQUENCE [LARGE SCALE GENOMIC DNA]</scope>
    <source>
        <strain evidence="3">BH-2024</strain>
    </source>
</reference>
<feature type="compositionally biased region" description="Polar residues" evidence="1">
    <location>
        <begin position="22"/>
        <end position="39"/>
    </location>
</feature>
<dbReference type="SUPFAM" id="SSF54236">
    <property type="entry name" value="Ubiquitin-like"/>
    <property type="match status" value="1"/>
</dbReference>
<dbReference type="SMART" id="SM00213">
    <property type="entry name" value="UBQ"/>
    <property type="match status" value="1"/>
</dbReference>
<dbReference type="EMBL" id="JBICBT010000578">
    <property type="protein sequence ID" value="KAL3109071.1"/>
    <property type="molecule type" value="Genomic_DNA"/>
</dbReference>
<dbReference type="PRINTS" id="PR00348">
    <property type="entry name" value="UBIQUITIN"/>
</dbReference>
<dbReference type="Proteomes" id="UP001620626">
    <property type="component" value="Unassembled WGS sequence"/>
</dbReference>
<evidence type="ECO:0000313" key="3">
    <source>
        <dbReference type="EMBL" id="KAL3109071.1"/>
    </source>
</evidence>
<dbReference type="PANTHER" id="PTHR10666">
    <property type="entry name" value="UBIQUITIN"/>
    <property type="match status" value="1"/>
</dbReference>
<dbReference type="Gene3D" id="3.10.20.90">
    <property type="entry name" value="Phosphatidylinositol 3-kinase Catalytic Subunit, Chain A, domain 1"/>
    <property type="match status" value="1"/>
</dbReference>
<keyword evidence="4" id="KW-1185">Reference proteome</keyword>
<dbReference type="InterPro" id="IPR029071">
    <property type="entry name" value="Ubiquitin-like_domsf"/>
</dbReference>
<dbReference type="AlphaFoldDB" id="A0ABD2L1L7"/>
<dbReference type="InterPro" id="IPR019956">
    <property type="entry name" value="Ubiquitin_dom"/>
</dbReference>
<dbReference type="PROSITE" id="PS50053">
    <property type="entry name" value="UBIQUITIN_2"/>
    <property type="match status" value="1"/>
</dbReference>
<evidence type="ECO:0000259" key="2">
    <source>
        <dbReference type="PROSITE" id="PS50053"/>
    </source>
</evidence>
<organism evidence="3 4">
    <name type="scientific">Heterodera trifolii</name>
    <dbReference type="NCBI Taxonomy" id="157864"/>
    <lineage>
        <taxon>Eukaryota</taxon>
        <taxon>Metazoa</taxon>
        <taxon>Ecdysozoa</taxon>
        <taxon>Nematoda</taxon>
        <taxon>Chromadorea</taxon>
        <taxon>Rhabditida</taxon>
        <taxon>Tylenchina</taxon>
        <taxon>Tylenchomorpha</taxon>
        <taxon>Tylenchoidea</taxon>
        <taxon>Heteroderidae</taxon>
        <taxon>Heteroderinae</taxon>
        <taxon>Heterodera</taxon>
    </lineage>
</organism>
<dbReference type="InterPro" id="IPR050158">
    <property type="entry name" value="Ubiquitin_ubiquitin-like"/>
</dbReference>
<proteinExistence type="predicted"/>
<dbReference type="InterPro" id="IPR000626">
    <property type="entry name" value="Ubiquitin-like_dom"/>
</dbReference>
<comment type="caution">
    <text evidence="3">The sequence shown here is derived from an EMBL/GenBank/DDBJ whole genome shotgun (WGS) entry which is preliminary data.</text>
</comment>
<feature type="domain" description="Ubiquitin-like" evidence="2">
    <location>
        <begin position="308"/>
        <end position="379"/>
    </location>
</feature>
<dbReference type="CDD" id="cd00117">
    <property type="entry name" value="TFP"/>
    <property type="match status" value="1"/>
</dbReference>
<dbReference type="Pfam" id="PF00240">
    <property type="entry name" value="ubiquitin"/>
    <property type="match status" value="1"/>
</dbReference>
<feature type="region of interest" description="Disordered" evidence="1">
    <location>
        <begin position="1"/>
        <end position="40"/>
    </location>
</feature>
<gene>
    <name evidence="3" type="ORF">niasHT_012633</name>
</gene>
<evidence type="ECO:0000256" key="1">
    <source>
        <dbReference type="SAM" id="MobiDB-lite"/>
    </source>
</evidence>